<dbReference type="EMBL" id="FNXT01000921">
    <property type="protein sequence ID" value="SZX69324.1"/>
    <property type="molecule type" value="Genomic_DNA"/>
</dbReference>
<gene>
    <name evidence="2" type="ORF">BQ4739_LOCUS9611</name>
</gene>
<sequence>MPTSSDLVVCPPDRQLHVDYLHLKAVLAGELAQVADASARAQVQQLLLLLELITHVEYMEVSRAVKSAMAATKPMLSADEAAAMAGSCPSSLQAQEQLLLDSFVSLLLEGRYFPLSAQEWAVAQRQQFTFDIPVQIDWTVLDDQLLSRFWQRHQQDTAAAATHSSDTATSSSSSSSSGGRLSSELYSSATYSAGSSSSSSSSPFGGLLDRSQLPDFADRMLVFHRGVGVATAEGLYLDKKLDLLAEYLLVAPATAALARLRAAAGALLGRSTDAAEGTATATNTAVQQQQQQQQQQQAAVKLPSKMSTASWRNMSALPEPSAAAAGGSFDDEQPAAADGELRPFASADLAHQYARLVVRRSLRSHMPGPREVLAQLFTKLTLLEPTFRDVVVLYRALDQRVAGEAAASAAQAAESVMTAAVYASAGSATMAVDSLVEAARAAAEARSSTSSSSDDEYESRKQQQQQLPLQYGLEPSRVVGLNPSNVVVKSFADVALADLELVFPSKKAEVLPTTIVRSAITALGAVAAAVAWVQQAGAMQWSLPVVLPAAAVVAGRAVRALATVKSNQAALAGVMLAMQYDAARDSQEGVAVKLLDELREQHLKEVGTAYTVMLAQDAALREWQRQRRSARRRADDASGSAGSQPADASAAHADGGDGGDEPVWFSAGQIDAACEDFLLQRFGLKVDFMVDEALPRMVAWGLLLQQHQGGSQRYSLVPLPQAIANLNAYWQRMQQPAAAGGDDSGAAAHQQRYSMMAKPAAAGGHSAASSAGGRVQASAAGAAAGRMAVGCAPCWWRGGAAGPGGGGCALSSAGARPRRMPVQQVQRQRLVPCCVVRGARAAAAAAGAASVQRCTALAAAGRLRCWGVA</sequence>
<evidence type="ECO:0000313" key="2">
    <source>
        <dbReference type="EMBL" id="SZX69324.1"/>
    </source>
</evidence>
<feature type="region of interest" description="Disordered" evidence="1">
    <location>
        <begin position="279"/>
        <end position="304"/>
    </location>
</feature>
<feature type="compositionally biased region" description="Low complexity" evidence="1">
    <location>
        <begin position="279"/>
        <end position="297"/>
    </location>
</feature>
<dbReference type="PANTHER" id="PTHR33645:SF11">
    <property type="entry name" value="AMINOPEPTIDASE (DUF3754)"/>
    <property type="match status" value="1"/>
</dbReference>
<name>A0A383VX35_TETOB</name>
<organism evidence="2 3">
    <name type="scientific">Tetradesmus obliquus</name>
    <name type="common">Green alga</name>
    <name type="synonym">Acutodesmus obliquus</name>
    <dbReference type="NCBI Taxonomy" id="3088"/>
    <lineage>
        <taxon>Eukaryota</taxon>
        <taxon>Viridiplantae</taxon>
        <taxon>Chlorophyta</taxon>
        <taxon>core chlorophytes</taxon>
        <taxon>Chlorophyceae</taxon>
        <taxon>CS clade</taxon>
        <taxon>Sphaeropleales</taxon>
        <taxon>Scenedesmaceae</taxon>
        <taxon>Tetradesmus</taxon>
    </lineage>
</organism>
<dbReference type="AlphaFoldDB" id="A0A383VX35"/>
<dbReference type="InterPro" id="IPR022227">
    <property type="entry name" value="DUF3754"/>
</dbReference>
<accession>A0A383VX35</accession>
<dbReference type="Pfam" id="PF12576">
    <property type="entry name" value="DUF3754"/>
    <property type="match status" value="1"/>
</dbReference>
<evidence type="ECO:0000313" key="3">
    <source>
        <dbReference type="Proteomes" id="UP000256970"/>
    </source>
</evidence>
<protein>
    <submittedName>
        <fullName evidence="2">Uncharacterized protein</fullName>
    </submittedName>
</protein>
<reference evidence="2 3" key="1">
    <citation type="submission" date="2016-10" db="EMBL/GenBank/DDBJ databases">
        <authorList>
            <person name="Cai Z."/>
        </authorList>
    </citation>
    <scope>NUCLEOTIDE SEQUENCE [LARGE SCALE GENOMIC DNA]</scope>
</reference>
<dbReference type="PANTHER" id="PTHR33645">
    <property type="entry name" value="AMINOPEPTIDASE (DUF3754)"/>
    <property type="match status" value="1"/>
</dbReference>
<feature type="region of interest" description="Disordered" evidence="1">
    <location>
        <begin position="445"/>
        <end position="465"/>
    </location>
</feature>
<feature type="compositionally biased region" description="Low complexity" evidence="1">
    <location>
        <begin position="637"/>
        <end position="653"/>
    </location>
</feature>
<dbReference type="Proteomes" id="UP000256970">
    <property type="component" value="Unassembled WGS sequence"/>
</dbReference>
<keyword evidence="3" id="KW-1185">Reference proteome</keyword>
<evidence type="ECO:0000256" key="1">
    <source>
        <dbReference type="SAM" id="MobiDB-lite"/>
    </source>
</evidence>
<feature type="region of interest" description="Disordered" evidence="1">
    <location>
        <begin position="625"/>
        <end position="662"/>
    </location>
</feature>
<feature type="region of interest" description="Disordered" evidence="1">
    <location>
        <begin position="160"/>
        <end position="180"/>
    </location>
</feature>
<proteinExistence type="predicted"/>